<protein>
    <submittedName>
        <fullName evidence="4">D-2-hydroxyacid dehydrogenase</fullName>
    </submittedName>
</protein>
<dbReference type="AlphaFoldDB" id="A0AA42CHJ7"/>
<dbReference type="GO" id="GO:0051287">
    <property type="term" value="F:NAD binding"/>
    <property type="evidence" value="ECO:0007669"/>
    <property type="project" value="InterPro"/>
</dbReference>
<dbReference type="Pfam" id="PF02826">
    <property type="entry name" value="2-Hacid_dh_C"/>
    <property type="match status" value="1"/>
</dbReference>
<accession>A0AA42CHJ7</accession>
<proteinExistence type="predicted"/>
<feature type="domain" description="D-isomer specific 2-hydroxyacid dehydrogenase NAD-binding" evidence="3">
    <location>
        <begin position="127"/>
        <end position="304"/>
    </location>
</feature>
<gene>
    <name evidence="4" type="ORF">OL599_10765</name>
</gene>
<reference evidence="4" key="2">
    <citation type="submission" date="2022-10" db="EMBL/GenBank/DDBJ databases">
        <authorList>
            <person name="Trinh H.N."/>
        </authorList>
    </citation>
    <scope>NUCLEOTIDE SEQUENCE</scope>
    <source>
        <strain evidence="4">RN2-1</strain>
    </source>
</reference>
<dbReference type="InterPro" id="IPR006140">
    <property type="entry name" value="D-isomer_DH_NAD-bd"/>
</dbReference>
<evidence type="ECO:0000256" key="2">
    <source>
        <dbReference type="ARBA" id="ARBA00023027"/>
    </source>
</evidence>
<dbReference type="Gene3D" id="3.40.50.720">
    <property type="entry name" value="NAD(P)-binding Rossmann-like Domain"/>
    <property type="match status" value="2"/>
</dbReference>
<keyword evidence="2" id="KW-0520">NAD</keyword>
<dbReference type="InterPro" id="IPR036291">
    <property type="entry name" value="NAD(P)-bd_dom_sf"/>
</dbReference>
<dbReference type="Proteomes" id="UP001165679">
    <property type="component" value="Unassembled WGS sequence"/>
</dbReference>
<sequence>MRGQTIFISSPLEAEHVARIRAASPAVTVLHEPALLPPIRYIGDHKGAPMQRTADQQRRWRELLAQAEIVWDLPAAEDMPFAAKLRWVQTTSTGVGQAVAKLGLDRRDVLITTARGVHAGPLAEFVFMALLAHFRELALLQAEQRAHRWVRACYTEVAGRTLVIIGAGDLARGCAKLAKALDMRVVAVARDPGKSRAHNALFDAVVPASELNAALAGADAVVVTVPHTPATEGMIGRAQFAAMRPGVAFVNIGRGQVVDEAALIDALRAGHVGFAALDVAAVEPLPPDNPLWDLPNVLISPHSASTVTTENAKITDIFLHNLKCWLDGRAGDMRNVLDKTLMY</sequence>
<reference evidence="4" key="1">
    <citation type="submission" date="2022-09" db="EMBL/GenBank/DDBJ databases">
        <title>Rhodovastum sp. nov. RN2-1 isolated from soil in Seongnam, South Korea.</title>
        <authorList>
            <person name="Le N.T."/>
        </authorList>
    </citation>
    <scope>NUCLEOTIDE SEQUENCE</scope>
    <source>
        <strain evidence="4">RN2-1</strain>
    </source>
</reference>
<evidence type="ECO:0000256" key="1">
    <source>
        <dbReference type="ARBA" id="ARBA00023002"/>
    </source>
</evidence>
<dbReference type="CDD" id="cd05300">
    <property type="entry name" value="2-Hacid_dh_1"/>
    <property type="match status" value="1"/>
</dbReference>
<keyword evidence="1" id="KW-0560">Oxidoreductase</keyword>
<dbReference type="RefSeq" id="WP_264713745.1">
    <property type="nucleotide sequence ID" value="NZ_JAPDNT010000006.1"/>
</dbReference>
<dbReference type="GO" id="GO:0016491">
    <property type="term" value="F:oxidoreductase activity"/>
    <property type="evidence" value="ECO:0007669"/>
    <property type="project" value="UniProtKB-KW"/>
</dbReference>
<dbReference type="PANTHER" id="PTHR43333:SF1">
    <property type="entry name" value="D-ISOMER SPECIFIC 2-HYDROXYACID DEHYDROGENASE NAD-BINDING DOMAIN-CONTAINING PROTEIN"/>
    <property type="match status" value="1"/>
</dbReference>
<comment type="caution">
    <text evidence="4">The sequence shown here is derived from an EMBL/GenBank/DDBJ whole genome shotgun (WGS) entry which is preliminary data.</text>
</comment>
<evidence type="ECO:0000259" key="3">
    <source>
        <dbReference type="Pfam" id="PF02826"/>
    </source>
</evidence>
<name>A0AA42CHJ7_9PROT</name>
<organism evidence="4 5">
    <name type="scientific">Limobrevibacterium gyesilva</name>
    <dbReference type="NCBI Taxonomy" id="2991712"/>
    <lineage>
        <taxon>Bacteria</taxon>
        <taxon>Pseudomonadati</taxon>
        <taxon>Pseudomonadota</taxon>
        <taxon>Alphaproteobacteria</taxon>
        <taxon>Acetobacterales</taxon>
        <taxon>Acetobacteraceae</taxon>
        <taxon>Limobrevibacterium</taxon>
    </lineage>
</organism>
<dbReference type="PANTHER" id="PTHR43333">
    <property type="entry name" value="2-HACID_DH_C DOMAIN-CONTAINING PROTEIN"/>
    <property type="match status" value="1"/>
</dbReference>
<evidence type="ECO:0000313" key="5">
    <source>
        <dbReference type="Proteomes" id="UP001165679"/>
    </source>
</evidence>
<dbReference type="SUPFAM" id="SSF51735">
    <property type="entry name" value="NAD(P)-binding Rossmann-fold domains"/>
    <property type="match status" value="1"/>
</dbReference>
<dbReference type="EMBL" id="JAPDNT010000006">
    <property type="protein sequence ID" value="MCW3475052.1"/>
    <property type="molecule type" value="Genomic_DNA"/>
</dbReference>
<keyword evidence="5" id="KW-1185">Reference proteome</keyword>
<evidence type="ECO:0000313" key="4">
    <source>
        <dbReference type="EMBL" id="MCW3475052.1"/>
    </source>
</evidence>